<evidence type="ECO:0000313" key="2">
    <source>
        <dbReference type="Proteomes" id="UP000828390"/>
    </source>
</evidence>
<keyword evidence="2" id="KW-1185">Reference proteome</keyword>
<dbReference type="AlphaFoldDB" id="A0A9D4CQP4"/>
<reference evidence="1" key="1">
    <citation type="journal article" date="2019" name="bioRxiv">
        <title>The Genome of the Zebra Mussel, Dreissena polymorpha: A Resource for Invasive Species Research.</title>
        <authorList>
            <person name="McCartney M.A."/>
            <person name="Auch B."/>
            <person name="Kono T."/>
            <person name="Mallez S."/>
            <person name="Zhang Y."/>
            <person name="Obille A."/>
            <person name="Becker A."/>
            <person name="Abrahante J.E."/>
            <person name="Garbe J."/>
            <person name="Badalamenti J.P."/>
            <person name="Herman A."/>
            <person name="Mangelson H."/>
            <person name="Liachko I."/>
            <person name="Sullivan S."/>
            <person name="Sone E.D."/>
            <person name="Koren S."/>
            <person name="Silverstein K.A.T."/>
            <person name="Beckman K.B."/>
            <person name="Gohl D.M."/>
        </authorList>
    </citation>
    <scope>NUCLEOTIDE SEQUENCE</scope>
    <source>
        <strain evidence="1">Duluth1</strain>
        <tissue evidence="1">Whole animal</tissue>
    </source>
</reference>
<name>A0A9D4CQP4_DREPO</name>
<gene>
    <name evidence="1" type="ORF">DPMN_054438</name>
</gene>
<comment type="caution">
    <text evidence="1">The sequence shown here is derived from an EMBL/GenBank/DDBJ whole genome shotgun (WGS) entry which is preliminary data.</text>
</comment>
<evidence type="ECO:0000313" key="1">
    <source>
        <dbReference type="EMBL" id="KAH3728481.1"/>
    </source>
</evidence>
<protein>
    <submittedName>
        <fullName evidence="1">Uncharacterized protein</fullName>
    </submittedName>
</protein>
<dbReference type="Proteomes" id="UP000828390">
    <property type="component" value="Unassembled WGS sequence"/>
</dbReference>
<organism evidence="1 2">
    <name type="scientific">Dreissena polymorpha</name>
    <name type="common">Zebra mussel</name>
    <name type="synonym">Mytilus polymorpha</name>
    <dbReference type="NCBI Taxonomy" id="45954"/>
    <lineage>
        <taxon>Eukaryota</taxon>
        <taxon>Metazoa</taxon>
        <taxon>Spiralia</taxon>
        <taxon>Lophotrochozoa</taxon>
        <taxon>Mollusca</taxon>
        <taxon>Bivalvia</taxon>
        <taxon>Autobranchia</taxon>
        <taxon>Heteroconchia</taxon>
        <taxon>Euheterodonta</taxon>
        <taxon>Imparidentia</taxon>
        <taxon>Neoheterodontei</taxon>
        <taxon>Myida</taxon>
        <taxon>Dreissenoidea</taxon>
        <taxon>Dreissenidae</taxon>
        <taxon>Dreissena</taxon>
    </lineage>
</organism>
<sequence length="119" mass="13522">MFGDSQTGKMRYQAAVTNRALFASQPVTNQNINIDIPMPDFGLSDTTGFPSSSEWVFNDRSLVNRFNSLFSFFDTEHTTTEQPIARTGHWQTSFPTHSFDPFSSLMTHTAPIFDMRPFT</sequence>
<accession>A0A9D4CQP4</accession>
<reference evidence="1" key="2">
    <citation type="submission" date="2020-11" db="EMBL/GenBank/DDBJ databases">
        <authorList>
            <person name="McCartney M.A."/>
            <person name="Auch B."/>
            <person name="Kono T."/>
            <person name="Mallez S."/>
            <person name="Becker A."/>
            <person name="Gohl D.M."/>
            <person name="Silverstein K.A.T."/>
            <person name="Koren S."/>
            <person name="Bechman K.B."/>
            <person name="Herman A."/>
            <person name="Abrahante J.E."/>
            <person name="Garbe J."/>
        </authorList>
    </citation>
    <scope>NUCLEOTIDE SEQUENCE</scope>
    <source>
        <strain evidence="1">Duluth1</strain>
        <tissue evidence="1">Whole animal</tissue>
    </source>
</reference>
<proteinExistence type="predicted"/>
<dbReference type="EMBL" id="JAIWYP010000012">
    <property type="protein sequence ID" value="KAH3728481.1"/>
    <property type="molecule type" value="Genomic_DNA"/>
</dbReference>